<dbReference type="InterPro" id="IPR053183">
    <property type="entry name" value="ASL1"/>
</dbReference>
<evidence type="ECO:0000259" key="1">
    <source>
        <dbReference type="Pfam" id="PF11790"/>
    </source>
</evidence>
<proteinExistence type="predicted"/>
<comment type="caution">
    <text evidence="2">The sequence shown here is derived from an EMBL/GenBank/DDBJ whole genome shotgun (WGS) entry which is preliminary data.</text>
</comment>
<dbReference type="PANTHER" id="PTHR34154">
    <property type="entry name" value="ALKALI-SENSITIVE LINKAGE PROTEIN 1"/>
    <property type="match status" value="1"/>
</dbReference>
<dbReference type="InterPro" id="IPR017853">
    <property type="entry name" value="GH"/>
</dbReference>
<organism evidence="2 3">
    <name type="scientific">Subtercola frigoramans</name>
    <dbReference type="NCBI Taxonomy" id="120298"/>
    <lineage>
        <taxon>Bacteria</taxon>
        <taxon>Bacillati</taxon>
        <taxon>Actinomycetota</taxon>
        <taxon>Actinomycetes</taxon>
        <taxon>Micrococcales</taxon>
        <taxon>Microbacteriaceae</taxon>
        <taxon>Subtercola</taxon>
    </lineage>
</organism>
<dbReference type="EMBL" id="JAFBBU010000001">
    <property type="protein sequence ID" value="MBM7470858.1"/>
    <property type="molecule type" value="Genomic_DNA"/>
</dbReference>
<feature type="domain" description="Asl1-like glycosyl hydrolase catalytic" evidence="1">
    <location>
        <begin position="36"/>
        <end position="255"/>
    </location>
</feature>
<evidence type="ECO:0000313" key="3">
    <source>
        <dbReference type="Proteomes" id="UP000776164"/>
    </source>
</evidence>
<dbReference type="SUPFAM" id="SSF51445">
    <property type="entry name" value="(Trans)glycosidases"/>
    <property type="match status" value="1"/>
</dbReference>
<reference evidence="2 3" key="1">
    <citation type="submission" date="2021-01" db="EMBL/GenBank/DDBJ databases">
        <title>Sequencing the genomes of 1000 actinobacteria strains.</title>
        <authorList>
            <person name="Klenk H.-P."/>
        </authorList>
    </citation>
    <scope>NUCLEOTIDE SEQUENCE [LARGE SCALE GENOMIC DNA]</scope>
    <source>
        <strain evidence="2 3">DSM 13057</strain>
    </source>
</reference>
<dbReference type="Gene3D" id="3.20.20.80">
    <property type="entry name" value="Glycosidases"/>
    <property type="match status" value="1"/>
</dbReference>
<dbReference type="Pfam" id="PF11790">
    <property type="entry name" value="Glyco_hydro_cc"/>
    <property type="match status" value="1"/>
</dbReference>
<dbReference type="Proteomes" id="UP000776164">
    <property type="component" value="Unassembled WGS sequence"/>
</dbReference>
<dbReference type="RefSeq" id="WP_205106550.1">
    <property type="nucleotide sequence ID" value="NZ_BAAAHT010000018.1"/>
</dbReference>
<dbReference type="PANTHER" id="PTHR34154:SF3">
    <property type="entry name" value="ALKALI-SENSITIVE LINKAGE PROTEIN 1"/>
    <property type="match status" value="1"/>
</dbReference>
<accession>A0ABS2L1B0</accession>
<sequence length="259" mass="27976">MTMTMTMTTTTATTAPLSKGVGAWYFPGVGSALPDSGARWYYTWVPKDKWVSIPKGIEYVPMIWGAGNVNSTDLAAAKASGHTLLGFNEPDDAYQSNMSVTQALDAWPKLQATGLTLGSPATAYNAELAGSWLDQFMAGAKARGYRVDFIALHWYRWDGSVTSSVSNLKSFLTAVHNRYGLPVWLTEFAAINFTGGTHYASVSTQAAFLTAAASMMASLPFVQRYAWFAMPTWTQAPTAALYTDNAKITTVGKAFKATP</sequence>
<keyword evidence="3" id="KW-1185">Reference proteome</keyword>
<evidence type="ECO:0000313" key="2">
    <source>
        <dbReference type="EMBL" id="MBM7470858.1"/>
    </source>
</evidence>
<gene>
    <name evidence="2" type="ORF">JOE66_000492</name>
</gene>
<protein>
    <recommendedName>
        <fullName evidence="1">Asl1-like glycosyl hydrolase catalytic domain-containing protein</fullName>
    </recommendedName>
</protein>
<name>A0ABS2L1B0_9MICO</name>
<dbReference type="InterPro" id="IPR024655">
    <property type="entry name" value="Asl1_glyco_hydro_catalytic"/>
</dbReference>